<dbReference type="InterPro" id="IPR027417">
    <property type="entry name" value="P-loop_NTPase"/>
</dbReference>
<evidence type="ECO:0000259" key="2">
    <source>
        <dbReference type="Pfam" id="PF00270"/>
    </source>
</evidence>
<dbReference type="Gene3D" id="3.40.50.300">
    <property type="entry name" value="P-loop containing nucleotide triphosphate hydrolases"/>
    <property type="match status" value="1"/>
</dbReference>
<dbReference type="SUPFAM" id="SSF52540">
    <property type="entry name" value="P-loop containing nucleoside triphosphate hydrolases"/>
    <property type="match status" value="1"/>
</dbReference>
<keyword evidence="4" id="KW-1185">Reference proteome</keyword>
<organism evidence="3 4">
    <name type="scientific">Mycena chlorophos</name>
    <name type="common">Agaric fungus</name>
    <name type="synonym">Agaricus chlorophos</name>
    <dbReference type="NCBI Taxonomy" id="658473"/>
    <lineage>
        <taxon>Eukaryota</taxon>
        <taxon>Fungi</taxon>
        <taxon>Dikarya</taxon>
        <taxon>Basidiomycota</taxon>
        <taxon>Agaricomycotina</taxon>
        <taxon>Agaricomycetes</taxon>
        <taxon>Agaricomycetidae</taxon>
        <taxon>Agaricales</taxon>
        <taxon>Marasmiineae</taxon>
        <taxon>Mycenaceae</taxon>
        <taxon>Mycena</taxon>
    </lineage>
</organism>
<dbReference type="InterPro" id="IPR011545">
    <property type="entry name" value="DEAD/DEAH_box_helicase_dom"/>
</dbReference>
<keyword evidence="3" id="KW-0378">Hydrolase</keyword>
<name>A0ABQ0KZ79_MYCCL</name>
<sequence>MDGSRGEATSVRPEAPTGCSSPHASNASSGSVPASEAPALAPSPSPTAPLPPPPPPPRANAWKRVHKWSIREIRELGLKHFGKRPCWAQIKPVLALQAGKDVVNVAPTGFGKTMSFLLRLLMARADGEDKMIIAVTPLITIGKQLEESLEKAGIKCVNLHAENNSPELYKAIAPWRISSRNRESRNHGHGGVP</sequence>
<feature type="compositionally biased region" description="Pro residues" evidence="1">
    <location>
        <begin position="41"/>
        <end position="58"/>
    </location>
</feature>
<feature type="compositionally biased region" description="Low complexity" evidence="1">
    <location>
        <begin position="20"/>
        <end position="40"/>
    </location>
</feature>
<accession>A0ABQ0KZ79</accession>
<evidence type="ECO:0000256" key="1">
    <source>
        <dbReference type="SAM" id="MobiDB-lite"/>
    </source>
</evidence>
<gene>
    <name evidence="3" type="ORF">MCHLO_01862</name>
</gene>
<dbReference type="GO" id="GO:0016787">
    <property type="term" value="F:hydrolase activity"/>
    <property type="evidence" value="ECO:0007669"/>
    <property type="project" value="UniProtKB-KW"/>
</dbReference>
<reference evidence="3" key="1">
    <citation type="submission" date="2014-09" db="EMBL/GenBank/DDBJ databases">
        <title>Genome sequence of the luminous mushroom Mycena chlorophos for searching fungal bioluminescence genes.</title>
        <authorList>
            <person name="Tanaka Y."/>
            <person name="Kasuga D."/>
            <person name="Oba Y."/>
            <person name="Hase S."/>
            <person name="Sato K."/>
            <person name="Oba Y."/>
            <person name="Sakakibara Y."/>
        </authorList>
    </citation>
    <scope>NUCLEOTIDE SEQUENCE</scope>
</reference>
<evidence type="ECO:0000313" key="3">
    <source>
        <dbReference type="EMBL" id="GAT44222.1"/>
    </source>
</evidence>
<dbReference type="EMBL" id="DF839583">
    <property type="protein sequence ID" value="GAT44222.1"/>
    <property type="molecule type" value="Genomic_DNA"/>
</dbReference>
<protein>
    <submittedName>
        <fullName evidence="3">P-loop containing nucleoside triphosphate hydrolase protein</fullName>
    </submittedName>
</protein>
<feature type="domain" description="DEAD/DEAH-box helicase" evidence="2">
    <location>
        <begin position="93"/>
        <end position="159"/>
    </location>
</feature>
<evidence type="ECO:0000313" key="4">
    <source>
        <dbReference type="Proteomes" id="UP000815677"/>
    </source>
</evidence>
<dbReference type="Proteomes" id="UP000815677">
    <property type="component" value="Unassembled WGS sequence"/>
</dbReference>
<feature type="region of interest" description="Disordered" evidence="1">
    <location>
        <begin position="1"/>
        <end position="61"/>
    </location>
</feature>
<dbReference type="Pfam" id="PF00270">
    <property type="entry name" value="DEAD"/>
    <property type="match status" value="1"/>
</dbReference>
<proteinExistence type="predicted"/>